<comment type="caution">
    <text evidence="1">The sequence shown here is derived from an EMBL/GenBank/DDBJ whole genome shotgun (WGS) entry which is preliminary data.</text>
</comment>
<reference evidence="1 2" key="1">
    <citation type="submission" date="2019-01" db="EMBL/GenBank/DDBJ databases">
        <title>A draft genome assembly of the solar-powered sea slug Elysia chlorotica.</title>
        <authorList>
            <person name="Cai H."/>
            <person name="Li Q."/>
            <person name="Fang X."/>
            <person name="Li J."/>
            <person name="Curtis N.E."/>
            <person name="Altenburger A."/>
            <person name="Shibata T."/>
            <person name="Feng M."/>
            <person name="Maeda T."/>
            <person name="Schwartz J.A."/>
            <person name="Shigenobu S."/>
            <person name="Lundholm N."/>
            <person name="Nishiyama T."/>
            <person name="Yang H."/>
            <person name="Hasebe M."/>
            <person name="Li S."/>
            <person name="Pierce S.K."/>
            <person name="Wang J."/>
        </authorList>
    </citation>
    <scope>NUCLEOTIDE SEQUENCE [LARGE SCALE GENOMIC DNA]</scope>
    <source>
        <strain evidence="1">EC2010</strain>
        <tissue evidence="1">Whole organism of an adult</tissue>
    </source>
</reference>
<feature type="non-terminal residue" evidence="1">
    <location>
        <position position="235"/>
    </location>
</feature>
<feature type="non-terminal residue" evidence="1">
    <location>
        <position position="1"/>
    </location>
</feature>
<name>A0A3S0ZTM5_ELYCH</name>
<dbReference type="AlphaFoldDB" id="A0A3S0ZTM5"/>
<sequence>RVCQTQCEAGLDLFSSSRQNNDVLTWFTKLTQLVLAQDRDPSWFDFMCHLLGLNHLVVEKSWDVVLRQSLTDSPQNSVETLAAQDRFLCEIVGMYVKMRRTSDLLSALMDACLSSTGCGRIHSIRETAKFNNRLCEMFSEVPISTLLGMWEKVQTKTTLLVDRAMVLSSSALKSSKKDTIELLSQLDWILGLYSVLLGNARLFDHRNSGAFSARIAALVKAAGDELLAPLYKNKE</sequence>
<dbReference type="EMBL" id="RQTK01000778">
    <property type="protein sequence ID" value="RUS75008.1"/>
    <property type="molecule type" value="Genomic_DNA"/>
</dbReference>
<protein>
    <submittedName>
        <fullName evidence="1">Uncharacterized protein</fullName>
    </submittedName>
</protein>
<evidence type="ECO:0000313" key="1">
    <source>
        <dbReference type="EMBL" id="RUS75008.1"/>
    </source>
</evidence>
<dbReference type="STRING" id="188477.A0A3S0ZTM5"/>
<gene>
    <name evidence="1" type="ORF">EGW08_017231</name>
</gene>
<keyword evidence="2" id="KW-1185">Reference proteome</keyword>
<organism evidence="1 2">
    <name type="scientific">Elysia chlorotica</name>
    <name type="common">Eastern emerald elysia</name>
    <name type="synonym">Sea slug</name>
    <dbReference type="NCBI Taxonomy" id="188477"/>
    <lineage>
        <taxon>Eukaryota</taxon>
        <taxon>Metazoa</taxon>
        <taxon>Spiralia</taxon>
        <taxon>Lophotrochozoa</taxon>
        <taxon>Mollusca</taxon>
        <taxon>Gastropoda</taxon>
        <taxon>Heterobranchia</taxon>
        <taxon>Euthyneura</taxon>
        <taxon>Panpulmonata</taxon>
        <taxon>Sacoglossa</taxon>
        <taxon>Placobranchoidea</taxon>
        <taxon>Plakobranchidae</taxon>
        <taxon>Elysia</taxon>
    </lineage>
</organism>
<accession>A0A3S0ZTM5</accession>
<dbReference type="Proteomes" id="UP000271974">
    <property type="component" value="Unassembled WGS sequence"/>
</dbReference>
<proteinExistence type="predicted"/>
<evidence type="ECO:0000313" key="2">
    <source>
        <dbReference type="Proteomes" id="UP000271974"/>
    </source>
</evidence>